<evidence type="ECO:0000256" key="2">
    <source>
        <dbReference type="ARBA" id="ARBA00022771"/>
    </source>
</evidence>
<dbReference type="SUPFAM" id="SSF57903">
    <property type="entry name" value="FYVE/PHD zinc finger"/>
    <property type="match status" value="1"/>
</dbReference>
<feature type="region of interest" description="Disordered" evidence="4">
    <location>
        <begin position="459"/>
        <end position="482"/>
    </location>
</feature>
<dbReference type="Proteomes" id="UP000507470">
    <property type="component" value="Unassembled WGS sequence"/>
</dbReference>
<evidence type="ECO:0000313" key="7">
    <source>
        <dbReference type="Proteomes" id="UP000507470"/>
    </source>
</evidence>
<keyword evidence="1" id="KW-0479">Metal-binding</keyword>
<protein>
    <recommendedName>
        <fullName evidence="5">Zinc finger PHD-type domain-containing protein</fullName>
    </recommendedName>
</protein>
<feature type="compositionally biased region" description="Basic and acidic residues" evidence="4">
    <location>
        <begin position="330"/>
        <end position="349"/>
    </location>
</feature>
<evidence type="ECO:0000256" key="1">
    <source>
        <dbReference type="ARBA" id="ARBA00022723"/>
    </source>
</evidence>
<dbReference type="Gene3D" id="3.30.40.10">
    <property type="entry name" value="Zinc/RING finger domain, C3HC4 (zinc finger)"/>
    <property type="match status" value="1"/>
</dbReference>
<evidence type="ECO:0000313" key="6">
    <source>
        <dbReference type="EMBL" id="CAC5361740.1"/>
    </source>
</evidence>
<dbReference type="InterPro" id="IPR013083">
    <property type="entry name" value="Znf_RING/FYVE/PHD"/>
</dbReference>
<evidence type="ECO:0000256" key="4">
    <source>
        <dbReference type="SAM" id="MobiDB-lite"/>
    </source>
</evidence>
<dbReference type="EMBL" id="CACVKT020000687">
    <property type="protein sequence ID" value="CAC5361740.1"/>
    <property type="molecule type" value="Genomic_DNA"/>
</dbReference>
<dbReference type="OrthoDB" id="6186296at2759"/>
<dbReference type="InterPro" id="IPR001965">
    <property type="entry name" value="Znf_PHD"/>
</dbReference>
<accession>A0A6J8A666</accession>
<dbReference type="PROSITE" id="PS01359">
    <property type="entry name" value="ZF_PHD_1"/>
    <property type="match status" value="1"/>
</dbReference>
<feature type="compositionally biased region" description="Polar residues" evidence="4">
    <location>
        <begin position="472"/>
        <end position="482"/>
    </location>
</feature>
<evidence type="ECO:0000256" key="3">
    <source>
        <dbReference type="ARBA" id="ARBA00022833"/>
    </source>
</evidence>
<sequence length="625" mass="71967">MQVQKIRKNLSTGDLRPNKITTRSYTLDRESAIHKKINACQKEHLRFELKPDKNFVIELSTGAYETVKSEILNILQRPEITETLVTLPIQEGIEKSGLTVDSCYKVFNKKLNGDVGSLLKFTINLYHTTCKINVNGSRIDLFINNIFDKICEKLRIEYRDINILNNSIHSYLSQLKSSSSNTIHRTIKQEENKKENQIKEIISEEEYVSPLKVDEINNTDTNQDIIETTKNKQSIKERNKSSSFPVETDTNTPDNFMCPCCNKYVEEGIGCDRCDYWYHFQCENLTSKTGENEFRHKYYICTLCNDDILYDTRNLVESEPMIQEDEVDSTEEKQNERQNNENQSESEREIESEDMEETELKTCISTGTKNSINQESEKINQRIDERMETMPCIPNGNPSKQRHGINPTQQGVKKNHKGAKNKNDMEEIITAQKTRILNLENEIKHMKTVLDTIVQRGENKTNEQPSDHTSETNEQSNTQHAFQQLQSQMKEMIMENRLKTVENQMVQNMCMQTAITTQMALQIRHYSPHPCGTQQSVPGVVPHIPPSPMQHYTHLPQGIPGNVPQIPPNPMQHFMHIPQGIPGVVPHITPNTSQHYMHLPPKPVQTGMYVSSNPSQNFMHIPPKI</sequence>
<keyword evidence="2" id="KW-0863">Zinc-finger</keyword>
<dbReference type="InterPro" id="IPR019786">
    <property type="entry name" value="Zinc_finger_PHD-type_CS"/>
</dbReference>
<evidence type="ECO:0000259" key="5">
    <source>
        <dbReference type="SMART" id="SM00249"/>
    </source>
</evidence>
<organism evidence="6 7">
    <name type="scientific">Mytilus coruscus</name>
    <name type="common">Sea mussel</name>
    <dbReference type="NCBI Taxonomy" id="42192"/>
    <lineage>
        <taxon>Eukaryota</taxon>
        <taxon>Metazoa</taxon>
        <taxon>Spiralia</taxon>
        <taxon>Lophotrochozoa</taxon>
        <taxon>Mollusca</taxon>
        <taxon>Bivalvia</taxon>
        <taxon>Autobranchia</taxon>
        <taxon>Pteriomorphia</taxon>
        <taxon>Mytilida</taxon>
        <taxon>Mytiloidea</taxon>
        <taxon>Mytilidae</taxon>
        <taxon>Mytilinae</taxon>
        <taxon>Mytilus</taxon>
    </lineage>
</organism>
<reference evidence="6 7" key="1">
    <citation type="submission" date="2020-06" db="EMBL/GenBank/DDBJ databases">
        <authorList>
            <person name="Li R."/>
            <person name="Bekaert M."/>
        </authorList>
    </citation>
    <scope>NUCLEOTIDE SEQUENCE [LARGE SCALE GENOMIC DNA]</scope>
    <source>
        <strain evidence="7">wild</strain>
    </source>
</reference>
<dbReference type="InterPro" id="IPR011011">
    <property type="entry name" value="Znf_FYVE_PHD"/>
</dbReference>
<feature type="region of interest" description="Disordered" evidence="4">
    <location>
        <begin position="395"/>
        <end position="422"/>
    </location>
</feature>
<feature type="region of interest" description="Disordered" evidence="4">
    <location>
        <begin position="323"/>
        <end position="359"/>
    </location>
</feature>
<proteinExistence type="predicted"/>
<keyword evidence="7" id="KW-1185">Reference proteome</keyword>
<name>A0A6J8A666_MYTCO</name>
<gene>
    <name evidence="6" type="ORF">MCOR_3750</name>
</gene>
<feature type="compositionally biased region" description="Basic and acidic residues" evidence="4">
    <location>
        <begin position="459"/>
        <end position="471"/>
    </location>
</feature>
<keyword evidence="3" id="KW-0862">Zinc</keyword>
<dbReference type="AlphaFoldDB" id="A0A6J8A666"/>
<dbReference type="SMART" id="SM00249">
    <property type="entry name" value="PHD"/>
    <property type="match status" value="1"/>
</dbReference>
<feature type="domain" description="Zinc finger PHD-type" evidence="5">
    <location>
        <begin position="257"/>
        <end position="305"/>
    </location>
</feature>
<dbReference type="GO" id="GO:0008270">
    <property type="term" value="F:zinc ion binding"/>
    <property type="evidence" value="ECO:0007669"/>
    <property type="project" value="UniProtKB-KW"/>
</dbReference>